<accession>A0A814WRP2</accession>
<reference evidence="1" key="1">
    <citation type="submission" date="2021-02" db="EMBL/GenBank/DDBJ databases">
        <authorList>
            <person name="Nowell W R."/>
        </authorList>
    </citation>
    <scope>NUCLEOTIDE SEQUENCE</scope>
</reference>
<name>A0A814WRP2_9BILA</name>
<sequence>MGEKAATKEVITKLVDTRDTDGKSSFETANAIDGIFRSSAVMIAFGPMLISKLCMYEEELECLKNVSLDELIRKFFDTQDADWLLSMTEVAFRKGAAVAISEDKLIAYDNGEPIELCIPDWKLLDELIKTFTSKAKALHLSFGIPSNPEN</sequence>
<dbReference type="Proteomes" id="UP000663845">
    <property type="component" value="Unassembled WGS sequence"/>
</dbReference>
<dbReference type="EMBL" id="CAJNOG010000380">
    <property type="protein sequence ID" value="CAF1209315.1"/>
    <property type="molecule type" value="Genomic_DNA"/>
</dbReference>
<evidence type="ECO:0000313" key="2">
    <source>
        <dbReference type="Proteomes" id="UP000663845"/>
    </source>
</evidence>
<dbReference type="AlphaFoldDB" id="A0A814WRP2"/>
<comment type="caution">
    <text evidence="1">The sequence shown here is derived from an EMBL/GenBank/DDBJ whole genome shotgun (WGS) entry which is preliminary data.</text>
</comment>
<organism evidence="1 2">
    <name type="scientific">Adineta steineri</name>
    <dbReference type="NCBI Taxonomy" id="433720"/>
    <lineage>
        <taxon>Eukaryota</taxon>
        <taxon>Metazoa</taxon>
        <taxon>Spiralia</taxon>
        <taxon>Gnathifera</taxon>
        <taxon>Rotifera</taxon>
        <taxon>Eurotatoria</taxon>
        <taxon>Bdelloidea</taxon>
        <taxon>Adinetida</taxon>
        <taxon>Adinetidae</taxon>
        <taxon>Adineta</taxon>
    </lineage>
</organism>
<protein>
    <submittedName>
        <fullName evidence="1">Uncharacterized protein</fullName>
    </submittedName>
</protein>
<evidence type="ECO:0000313" key="1">
    <source>
        <dbReference type="EMBL" id="CAF1209315.1"/>
    </source>
</evidence>
<proteinExistence type="predicted"/>
<gene>
    <name evidence="1" type="ORF">JYZ213_LOCUS27362</name>
</gene>